<dbReference type="InterPro" id="IPR036388">
    <property type="entry name" value="WH-like_DNA-bd_sf"/>
</dbReference>
<evidence type="ECO:0000256" key="3">
    <source>
        <dbReference type="SAM" id="MobiDB-lite"/>
    </source>
</evidence>
<dbReference type="SMART" id="SM00421">
    <property type="entry name" value="HTH_LUXR"/>
    <property type="match status" value="1"/>
</dbReference>
<dbReference type="InterPro" id="IPR041664">
    <property type="entry name" value="AAA_16"/>
</dbReference>
<gene>
    <name evidence="5" type="ORF">ACFP3M_23925</name>
</gene>
<keyword evidence="2" id="KW-0067">ATP-binding</keyword>
<dbReference type="InterPro" id="IPR016032">
    <property type="entry name" value="Sig_transdc_resp-reg_C-effctor"/>
</dbReference>
<keyword evidence="1" id="KW-0547">Nucleotide-binding</keyword>
<protein>
    <submittedName>
        <fullName evidence="5">LuxR family transcriptional regulator</fullName>
    </submittedName>
</protein>
<dbReference type="PRINTS" id="PR00038">
    <property type="entry name" value="HTHLUXR"/>
</dbReference>
<proteinExistence type="predicted"/>
<evidence type="ECO:0000313" key="5">
    <source>
        <dbReference type="EMBL" id="MFC5895848.1"/>
    </source>
</evidence>
<dbReference type="PANTHER" id="PTHR16305">
    <property type="entry name" value="TESTICULAR SOLUBLE ADENYLYL CYCLASE"/>
    <property type="match status" value="1"/>
</dbReference>
<feature type="domain" description="HTH luxR-type" evidence="4">
    <location>
        <begin position="883"/>
        <end position="948"/>
    </location>
</feature>
<dbReference type="InterPro" id="IPR000792">
    <property type="entry name" value="Tscrpt_reg_LuxR_C"/>
</dbReference>
<feature type="region of interest" description="Disordered" evidence="3">
    <location>
        <begin position="74"/>
        <end position="124"/>
    </location>
</feature>
<dbReference type="SUPFAM" id="SSF48452">
    <property type="entry name" value="TPR-like"/>
    <property type="match status" value="1"/>
</dbReference>
<dbReference type="Pfam" id="PF13191">
    <property type="entry name" value="AAA_16"/>
    <property type="match status" value="1"/>
</dbReference>
<dbReference type="SUPFAM" id="SSF52540">
    <property type="entry name" value="P-loop containing nucleoside triphosphate hydrolases"/>
    <property type="match status" value="1"/>
</dbReference>
<sequence length="954" mass="101047">MIFGREPELRALRDVVDRAARGQGGLLVLRGSSGVGKSTLLAEARTHARARGLAVRSADNGPLDAEIPFGTAHRLLAPEPPGTRTYGPPAGSPGGTPHPDGTPHPGGPAWPARAPAARGDGPGAEVPQPVLHALFRTVARLGADDGALLAVDDLQWCDAASLRWLSYLAHRIEQTPITIVTCLNESEPAADPALVDAVCRAGSRMRIGGLDADATDAWLRSALAGTGPALRQTCHRLTHGNPFLLTELVASFARHGVPADTAALARFTAEGLTRRIRGRLARASDGARALARALTVADDQLDIATLAALADLDVPAAAHAVAELVTAGIVADTARIRFSHTLLRNAVDGTLDPAYRRAAHARAAALLRGTGAPTEAVAAHLVKAGPPGEPWMTRTLAAAATSAHALDAPDVALGFLRHALTGPHPDRSPLLCYLGLLEAYTGGEQGPAHLAESLALARDPVGRSGAVAHLAWCPEPPPDGMRVLAEALDQADADQKADVACYYGLALAGRAMRFQPGPEHRARAAFLRARIRDEPWERPLSAMATAALTLMEGGPAARALTHARRAVADLLGSDRYRAIPAGSALRRPGGMAQMVLGQAAWTFLHADEPDEALAAVAHEAFTDGRFGHGAAEASRRYIRGLAHLRAGALREARDELEAGIRYAQISGEANTAWYAVRVTLYVETLVTQGEHAHLLELRDSPRGRSALTHLDDYQPFLLQRGRNLAALGEHHRALALIERAGALATRWHTDNPSLMPWRSEAALVRLALGERKAARDLTEEEVARARRWGAPLTLSQALVRHGRVLGEPETVEEGLALLTDRRAQCHRAHGLVLLGETLGERGHRDDAVRQLMRGYDTAVSCGAGLHAARAAAALAAAGARPRRLTGVPALTRQERLIACRAAEGATNREVAEELLLTLRTVEQHLTHVYRKLGIDGRAGLRPVLAAAGLVPPAG</sequence>
<dbReference type="EMBL" id="JBHSPW010000012">
    <property type="protein sequence ID" value="MFC5895848.1"/>
    <property type="molecule type" value="Genomic_DNA"/>
</dbReference>
<dbReference type="Gene3D" id="1.10.10.10">
    <property type="entry name" value="Winged helix-like DNA-binding domain superfamily/Winged helix DNA-binding domain"/>
    <property type="match status" value="1"/>
</dbReference>
<dbReference type="CDD" id="cd06170">
    <property type="entry name" value="LuxR_C_like"/>
    <property type="match status" value="1"/>
</dbReference>
<keyword evidence="6" id="KW-1185">Reference proteome</keyword>
<dbReference type="PROSITE" id="PS00622">
    <property type="entry name" value="HTH_LUXR_1"/>
    <property type="match status" value="1"/>
</dbReference>
<dbReference type="InterPro" id="IPR027417">
    <property type="entry name" value="P-loop_NTPase"/>
</dbReference>
<evidence type="ECO:0000256" key="2">
    <source>
        <dbReference type="ARBA" id="ARBA00022840"/>
    </source>
</evidence>
<reference evidence="6" key="1">
    <citation type="journal article" date="2019" name="Int. J. Syst. Evol. Microbiol.">
        <title>The Global Catalogue of Microorganisms (GCM) 10K type strain sequencing project: providing services to taxonomists for standard genome sequencing and annotation.</title>
        <authorList>
            <consortium name="The Broad Institute Genomics Platform"/>
            <consortium name="The Broad Institute Genome Sequencing Center for Infectious Disease"/>
            <person name="Wu L."/>
            <person name="Ma J."/>
        </authorList>
    </citation>
    <scope>NUCLEOTIDE SEQUENCE [LARGE SCALE GENOMIC DNA]</scope>
    <source>
        <strain evidence="6">CGMCC 1.15809</strain>
    </source>
</reference>
<dbReference type="PROSITE" id="PS50043">
    <property type="entry name" value="HTH_LUXR_2"/>
    <property type="match status" value="1"/>
</dbReference>
<dbReference type="RefSeq" id="WP_345078256.1">
    <property type="nucleotide sequence ID" value="NZ_BAAAWG010000002.1"/>
</dbReference>
<dbReference type="SUPFAM" id="SSF46894">
    <property type="entry name" value="C-terminal effector domain of the bipartite response regulators"/>
    <property type="match status" value="1"/>
</dbReference>
<dbReference type="InterPro" id="IPR011990">
    <property type="entry name" value="TPR-like_helical_dom_sf"/>
</dbReference>
<name>A0ABW1FN20_9ACTN</name>
<dbReference type="Proteomes" id="UP001596241">
    <property type="component" value="Unassembled WGS sequence"/>
</dbReference>
<comment type="caution">
    <text evidence="5">The sequence shown here is derived from an EMBL/GenBank/DDBJ whole genome shotgun (WGS) entry which is preliminary data.</text>
</comment>
<accession>A0ABW1FN20</accession>
<dbReference type="PANTHER" id="PTHR16305:SF35">
    <property type="entry name" value="TRANSCRIPTIONAL ACTIVATOR DOMAIN"/>
    <property type="match status" value="1"/>
</dbReference>
<dbReference type="Pfam" id="PF00196">
    <property type="entry name" value="GerE"/>
    <property type="match status" value="1"/>
</dbReference>
<evidence type="ECO:0000313" key="6">
    <source>
        <dbReference type="Proteomes" id="UP001596241"/>
    </source>
</evidence>
<feature type="compositionally biased region" description="Low complexity" evidence="3">
    <location>
        <begin position="109"/>
        <end position="119"/>
    </location>
</feature>
<evidence type="ECO:0000256" key="1">
    <source>
        <dbReference type="ARBA" id="ARBA00022741"/>
    </source>
</evidence>
<evidence type="ECO:0000259" key="4">
    <source>
        <dbReference type="PROSITE" id="PS50043"/>
    </source>
</evidence>
<organism evidence="5 6">
    <name type="scientific">Streptomyces ramulosus</name>
    <dbReference type="NCBI Taxonomy" id="47762"/>
    <lineage>
        <taxon>Bacteria</taxon>
        <taxon>Bacillati</taxon>
        <taxon>Actinomycetota</taxon>
        <taxon>Actinomycetes</taxon>
        <taxon>Kitasatosporales</taxon>
        <taxon>Streptomycetaceae</taxon>
        <taxon>Streptomyces</taxon>
    </lineage>
</organism>